<dbReference type="PANTHER" id="PTHR28190:SF1">
    <property type="entry name" value="NUCLEAR MIGRATION PROTEIN NUM1"/>
    <property type="match status" value="1"/>
</dbReference>
<feature type="region of interest" description="Disordered" evidence="2">
    <location>
        <begin position="426"/>
        <end position="447"/>
    </location>
</feature>
<dbReference type="GO" id="GO:0005938">
    <property type="term" value="C:cell cortex"/>
    <property type="evidence" value="ECO:0007669"/>
    <property type="project" value="InterPro"/>
</dbReference>
<feature type="compositionally biased region" description="Polar residues" evidence="2">
    <location>
        <begin position="426"/>
        <end position="436"/>
    </location>
</feature>
<dbReference type="GO" id="GO:0005543">
    <property type="term" value="F:phospholipid binding"/>
    <property type="evidence" value="ECO:0007669"/>
    <property type="project" value="InterPro"/>
</dbReference>
<dbReference type="PANTHER" id="PTHR28190">
    <property type="entry name" value="NUCLEAR MIGRATION PROTEIN NUM1"/>
    <property type="match status" value="1"/>
</dbReference>
<dbReference type="GO" id="GO:0015631">
    <property type="term" value="F:tubulin binding"/>
    <property type="evidence" value="ECO:0007669"/>
    <property type="project" value="TreeGrafter"/>
</dbReference>
<dbReference type="Proteomes" id="UP001212411">
    <property type="component" value="Chromosome 1"/>
</dbReference>
<feature type="region of interest" description="Disordered" evidence="2">
    <location>
        <begin position="553"/>
        <end position="572"/>
    </location>
</feature>
<dbReference type="InterPro" id="IPR053005">
    <property type="entry name" value="Nuclear_Pos-Cytoskel_Interact"/>
</dbReference>
<evidence type="ECO:0000313" key="4">
    <source>
        <dbReference type="EMBL" id="WBW72599.1"/>
    </source>
</evidence>
<keyword evidence="5" id="KW-1185">Reference proteome</keyword>
<evidence type="ECO:0000256" key="2">
    <source>
        <dbReference type="SAM" id="MobiDB-lite"/>
    </source>
</evidence>
<feature type="compositionally biased region" description="Basic and acidic residues" evidence="2">
    <location>
        <begin position="765"/>
        <end position="776"/>
    </location>
</feature>
<sequence>MEGESKEDMKQKSLFIKLENVKDRLVYAGLLGESFLQEKAAVENEIKQAQKSVKENYSDHDHEKVLEIRTQLQELENSLVVEEAKLVQLLNSKSYGISSSKLNNDKVIQNAFPYDQPTRAETNTQYAATIGQNILQQLKTLHFRFKEKDIEFQKVLKENGELLSQLDSLNDKFKIYTVERSNMKTDHQALEQNAQILTEKLAHSDSMLKIHIDEKEKLATELSSLRLSFGQLQCLLSKTEDLQNGNEVESFNEDSGSKAKLGDVSDVFFESNPSFQKTLNEAENIASSTKASECSSSSSSLMSSKSSVSDVALKPIGTQDTGIEKRIDTEDSEVMDQLNLPEKGSLLNFGRRNLEELSLKLRNSSFLEDQCVHFLLTTHQFQEAVANDWSIKQIPGLSVSHNLRLSIDATGVDISKQSGQITNAGITHQQTETLPEQTGKPPSKDANEMSELKHETTVKPLVPLLIISENDQKNRIAVETLTGVRLDAPETSESIKNIYSSTNKEHSEYRREADNETAKTVRSPVSFRLGSFDTELNKDDNTNAVSIEAQKPRIQNNRSSEDNGVELASTKSTASLLSHDSNTYKKDYFLKRRSSSFSSRYPITRRSLTLYEASKDEPHNIRLNTAVPRRSLSVSKDKSIQCSINGRTVYPKTRPSRDYDWDQWSKLMSNNSVQRLSRSRSLVLPRRSFSFAQSIPEVISNSEETPYSPAIIEDTNQLRRRNYGMPSWFLKASPAPSMFSLSEKGETASSQSDNGEPYQRMASNQRKDKQVVRDSETRFTGKMGAVSVIPLRKGAKEQDKSLDFLQGISEQLAHVMIGDYIFKYKRNKFAKFFTKPMHLRYAWIHPYQERLYWSKINPFIGINKRTEIKSVKIIGFDTVSESYLEDPDVVYNRSIIVLTDEKPVKIAARSKAIHEVWLKAFRDLKIRKNATNSELLLKQNDKPRFNKLMKPNNPDK</sequence>
<dbReference type="GO" id="GO:0032065">
    <property type="term" value="P:maintenance of protein location in cell cortex"/>
    <property type="evidence" value="ECO:0007669"/>
    <property type="project" value="InterPro"/>
</dbReference>
<evidence type="ECO:0000259" key="3">
    <source>
        <dbReference type="Pfam" id="PF12814"/>
    </source>
</evidence>
<name>A0AAE9WAC5_9SCHI</name>
<protein>
    <submittedName>
        <fullName evidence="4">Meiotic cortical anchoring factor for dynein Mcp5/Num1</fullName>
    </submittedName>
</protein>
<dbReference type="EMBL" id="CP115611">
    <property type="protein sequence ID" value="WBW72599.1"/>
    <property type="molecule type" value="Genomic_DNA"/>
</dbReference>
<feature type="coiled-coil region" evidence="1">
    <location>
        <begin position="32"/>
        <end position="92"/>
    </location>
</feature>
<proteinExistence type="predicted"/>
<dbReference type="GeneID" id="80874943"/>
<evidence type="ECO:0000256" key="1">
    <source>
        <dbReference type="SAM" id="Coils"/>
    </source>
</evidence>
<accession>A0AAE9WAC5</accession>
<feature type="compositionally biased region" description="Basic and acidic residues" evidence="2">
    <location>
        <begin position="503"/>
        <end position="519"/>
    </location>
</feature>
<keyword evidence="1" id="KW-0175">Coiled coil</keyword>
<dbReference type="GO" id="GO:0000226">
    <property type="term" value="P:microtubule cytoskeleton organization"/>
    <property type="evidence" value="ECO:0007669"/>
    <property type="project" value="TreeGrafter"/>
</dbReference>
<dbReference type="InterPro" id="IPR024774">
    <property type="entry name" value="PH_dom-Mcp5-type"/>
</dbReference>
<reference evidence="4 5" key="1">
    <citation type="journal article" date="2023" name="G3 (Bethesda)">
        <title>A high-quality reference genome for the fission yeast Schizosaccharomyces osmophilus.</title>
        <authorList>
            <person name="Jia G.S."/>
            <person name="Zhang W.C."/>
            <person name="Liang Y."/>
            <person name="Liu X.H."/>
            <person name="Rhind N."/>
            <person name="Pidoux A."/>
            <person name="Brysch-Herzberg M."/>
            <person name="Du L.L."/>
        </authorList>
    </citation>
    <scope>NUCLEOTIDE SEQUENCE [LARGE SCALE GENOMIC DNA]</scope>
    <source>
        <strain evidence="4 5">CBS 15793</strain>
    </source>
</reference>
<evidence type="ECO:0000313" key="5">
    <source>
        <dbReference type="Proteomes" id="UP001212411"/>
    </source>
</evidence>
<dbReference type="RefSeq" id="XP_056036842.1">
    <property type="nucleotide sequence ID" value="XM_056180254.1"/>
</dbReference>
<feature type="domain" description="Pleckstrin homology" evidence="3">
    <location>
        <begin position="809"/>
        <end position="924"/>
    </location>
</feature>
<dbReference type="KEGG" id="som:SOMG_01461"/>
<dbReference type="GO" id="GO:0005739">
    <property type="term" value="C:mitochondrion"/>
    <property type="evidence" value="ECO:0007669"/>
    <property type="project" value="TreeGrafter"/>
</dbReference>
<feature type="region of interest" description="Disordered" evidence="2">
    <location>
        <begin position="502"/>
        <end position="522"/>
    </location>
</feature>
<dbReference type="AlphaFoldDB" id="A0AAE9WAC5"/>
<organism evidence="4 5">
    <name type="scientific">Schizosaccharomyces osmophilus</name>
    <dbReference type="NCBI Taxonomy" id="2545709"/>
    <lineage>
        <taxon>Eukaryota</taxon>
        <taxon>Fungi</taxon>
        <taxon>Dikarya</taxon>
        <taxon>Ascomycota</taxon>
        <taxon>Taphrinomycotina</taxon>
        <taxon>Schizosaccharomycetes</taxon>
        <taxon>Schizosaccharomycetales</taxon>
        <taxon>Schizosaccharomycetaceae</taxon>
        <taxon>Schizosaccharomyces</taxon>
    </lineage>
</organism>
<gene>
    <name evidence="4" type="primary">num1</name>
    <name evidence="4" type="ORF">SOMG_01461</name>
</gene>
<feature type="region of interest" description="Disordered" evidence="2">
    <location>
        <begin position="740"/>
        <end position="776"/>
    </location>
</feature>
<dbReference type="Pfam" id="PF12814">
    <property type="entry name" value="Mcp5_PH"/>
    <property type="match status" value="1"/>
</dbReference>